<evidence type="ECO:0000313" key="2">
    <source>
        <dbReference type="Proteomes" id="UP000269221"/>
    </source>
</evidence>
<evidence type="ECO:0000313" key="1">
    <source>
        <dbReference type="EMBL" id="RMC14023.1"/>
    </source>
</evidence>
<dbReference type="PANTHER" id="PTHR33332">
    <property type="entry name" value="REVERSE TRANSCRIPTASE DOMAIN-CONTAINING PROTEIN"/>
    <property type="match status" value="1"/>
</dbReference>
<dbReference type="AlphaFoldDB" id="A0A3M0KLT9"/>
<sequence>MERDLAVLVDGKLNMSQQCPGSQEGQPCPEVHQAQNGQQAREGIVLLCSALGRPQLQCWGLVWAPQRKKEIKLSESIQGRARKMVKGFEQKPYEEQLRSLGLFILEETEGRPHCGLSFLIRGRGGAGTDVSSTATSDRTQGNGLMLCQGRFKLDMRKMVFTQRVAGHWNRLPRDMVKAPNLTEFKKCLDQHSQCLSCSVALAVSGAISGAGLDDPHGSLPTQDILCFYAIVC</sequence>
<gene>
    <name evidence="1" type="ORF">DUI87_09110</name>
</gene>
<dbReference type="Proteomes" id="UP000269221">
    <property type="component" value="Unassembled WGS sequence"/>
</dbReference>
<accession>A0A3M0KLT9</accession>
<dbReference type="OrthoDB" id="10422178at2759"/>
<proteinExistence type="predicted"/>
<comment type="caution">
    <text evidence="1">The sequence shown here is derived from an EMBL/GenBank/DDBJ whole genome shotgun (WGS) entry which is preliminary data.</text>
</comment>
<dbReference type="EMBL" id="QRBI01000105">
    <property type="protein sequence ID" value="RMC14023.1"/>
    <property type="molecule type" value="Genomic_DNA"/>
</dbReference>
<protein>
    <submittedName>
        <fullName evidence="1">Uncharacterized protein</fullName>
    </submittedName>
</protein>
<dbReference type="STRING" id="333673.A0A3M0KLT9"/>
<reference evidence="1 2" key="1">
    <citation type="submission" date="2018-07" db="EMBL/GenBank/DDBJ databases">
        <title>A high quality draft genome assembly of the barn swallow (H. rustica rustica).</title>
        <authorList>
            <person name="Formenti G."/>
            <person name="Chiara M."/>
            <person name="Poveda L."/>
            <person name="Francoijs K.-J."/>
            <person name="Bonisoli-Alquati A."/>
            <person name="Canova L."/>
            <person name="Gianfranceschi L."/>
            <person name="Horner D.S."/>
            <person name="Saino N."/>
        </authorList>
    </citation>
    <scope>NUCLEOTIDE SEQUENCE [LARGE SCALE GENOMIC DNA]</scope>
    <source>
        <strain evidence="1">Chelidonia</strain>
        <tissue evidence="1">Blood</tissue>
    </source>
</reference>
<name>A0A3M0KLT9_HIRRU</name>
<organism evidence="1 2">
    <name type="scientific">Hirundo rustica rustica</name>
    <dbReference type="NCBI Taxonomy" id="333673"/>
    <lineage>
        <taxon>Eukaryota</taxon>
        <taxon>Metazoa</taxon>
        <taxon>Chordata</taxon>
        <taxon>Craniata</taxon>
        <taxon>Vertebrata</taxon>
        <taxon>Euteleostomi</taxon>
        <taxon>Archelosauria</taxon>
        <taxon>Archosauria</taxon>
        <taxon>Dinosauria</taxon>
        <taxon>Saurischia</taxon>
        <taxon>Theropoda</taxon>
        <taxon>Coelurosauria</taxon>
        <taxon>Aves</taxon>
        <taxon>Neognathae</taxon>
        <taxon>Neoaves</taxon>
        <taxon>Telluraves</taxon>
        <taxon>Australaves</taxon>
        <taxon>Passeriformes</taxon>
        <taxon>Sylvioidea</taxon>
        <taxon>Hirundinidae</taxon>
        <taxon>Hirundo</taxon>
    </lineage>
</organism>
<keyword evidence="2" id="KW-1185">Reference proteome</keyword>